<comment type="similarity">
    <text evidence="1">Belongs to the poly(ADP-ribose) glycohydrolase family.</text>
</comment>
<feature type="binding site" evidence="5">
    <location>
        <position position="345"/>
    </location>
    <ligand>
        <name>substrate</name>
    </ligand>
</feature>
<sequence length="788" mass="88976">MSLLSRSALKSFLFKNIHLRLFTMNVDTGSNDHWRGVPLTELYGSQSPWGAPEFPLVAPSYNHAVLYHVPSSGCVAGDRPPKPQIGQDKWDSEHVRMPCSSHSLYPVEDSAGESHLKRRWEMIENALSKPLRNSHDLSNAIISYNTKFRNIWKFKGLHKFFDEYLEEEESQYFFDVTLPEVAKLALSLPKLVQAPIPLLKQNKNRSISLSQQQIACLLANAFFSTFPRRNSRKSNSEYASYPYINFNTYSLYEATDSDANLEKLKCICHYFRRVVTKVPVGTVTYRRRAGGARAGAGWARSRRALHHVPLHVDSRHTIEDADGLIQVDFANKFLGGGVLGHGCVQEEIRFVICPELLLSMLFTEELKANEALIIIGAERYSEYSGYGGSFKWRGSFGDETPRDTSARRRCAVLAVDALPYTSLLREFRKDNITRELNKAWIGFSFDTDPQSSSLQYPGVATGNWGCGAFGGTPHLKSLLQLMACAEAGRPMAYYTFSDDTLRDDIINMYNLLARHNVTVGQLYKHIINFSENRQNVVKGKLHAYLEQVLKGVKPPSPSHEDDKMETSVTETIPETVLELESGLKDSPDLFSQDEMDQCLLDTAIKMEEVNRQTDSITEKQSNTQVNNKAEVSICRTRQPTFDTKRKIEDSSNSLVSNKLLATNKHTSRQDNDQSEENNSDNMQSLLDTIQRMEEGTMPSAGVTADKQNSKKDDEQTLNTRQSLFDTMQKMDEEPNSTVSSPLLGNQSKNVSINDSNLSMECGQRDRPTSEMKKKTTKKITDYFSKKST</sequence>
<evidence type="ECO:0000313" key="9">
    <source>
        <dbReference type="EMBL" id="CAB3223993.1"/>
    </source>
</evidence>
<feature type="region of interest" description="Disordered" evidence="6">
    <location>
        <begin position="732"/>
        <end position="788"/>
    </location>
</feature>
<dbReference type="InterPro" id="IPR046372">
    <property type="entry name" value="PARG_cat_C"/>
</dbReference>
<evidence type="ECO:0000256" key="6">
    <source>
        <dbReference type="SAM" id="MobiDB-lite"/>
    </source>
</evidence>
<feature type="binding site" evidence="5">
    <location>
        <position position="331"/>
    </location>
    <ligand>
        <name>substrate</name>
    </ligand>
</feature>
<evidence type="ECO:0000256" key="5">
    <source>
        <dbReference type="PIRSR" id="PIRSR607724-2"/>
    </source>
</evidence>
<dbReference type="GO" id="GO:0009225">
    <property type="term" value="P:nucleotide-sugar metabolic process"/>
    <property type="evidence" value="ECO:0007669"/>
    <property type="project" value="TreeGrafter"/>
</dbReference>
<proteinExistence type="inferred from homology"/>
<feature type="active site" evidence="4">
    <location>
        <position position="328"/>
    </location>
</feature>
<dbReference type="GO" id="GO:0004649">
    <property type="term" value="F:poly(ADP-ribose) glycohydrolase activity"/>
    <property type="evidence" value="ECO:0007669"/>
    <property type="project" value="UniProtKB-EC"/>
</dbReference>
<evidence type="ECO:0000256" key="1">
    <source>
        <dbReference type="ARBA" id="ARBA00009545"/>
    </source>
</evidence>
<dbReference type="EMBL" id="CADEBC010000135">
    <property type="protein sequence ID" value="CAB3223993.1"/>
    <property type="molecule type" value="Genomic_DNA"/>
</dbReference>
<dbReference type="GO" id="GO:1990966">
    <property type="term" value="P:ATP generation from poly-ADP-D-ribose"/>
    <property type="evidence" value="ECO:0007669"/>
    <property type="project" value="TreeGrafter"/>
</dbReference>
<dbReference type="Proteomes" id="UP000494106">
    <property type="component" value="Unassembled WGS sequence"/>
</dbReference>
<dbReference type="EMBL" id="CADEBD010000337">
    <property type="protein sequence ID" value="CAB3247394.1"/>
    <property type="molecule type" value="Genomic_DNA"/>
</dbReference>
<dbReference type="Pfam" id="PF20811">
    <property type="entry name" value="PARG_cat_N"/>
    <property type="match status" value="1"/>
</dbReference>
<evidence type="ECO:0000313" key="12">
    <source>
        <dbReference type="Proteomes" id="UP000494256"/>
    </source>
</evidence>
<feature type="active site" evidence="4">
    <location>
        <position position="346"/>
    </location>
</feature>
<dbReference type="GO" id="GO:0005634">
    <property type="term" value="C:nucleus"/>
    <property type="evidence" value="ECO:0007669"/>
    <property type="project" value="TreeGrafter"/>
</dbReference>
<feature type="compositionally biased region" description="Basic and acidic residues" evidence="6">
    <location>
        <begin position="762"/>
        <end position="788"/>
    </location>
</feature>
<dbReference type="OrthoDB" id="1937899at2759"/>
<feature type="domain" description="PARG helical" evidence="8">
    <location>
        <begin position="165"/>
        <end position="287"/>
    </location>
</feature>
<feature type="binding site" evidence="5">
    <location>
        <position position="386"/>
    </location>
    <ligand>
        <name>substrate</name>
    </ligand>
</feature>
<dbReference type="EC" id="3.2.1.143" evidence="2"/>
<name>A0A8S1ARM9_ARCPL</name>
<evidence type="ECO:0000256" key="4">
    <source>
        <dbReference type="PIRSR" id="PIRSR607724-1"/>
    </source>
</evidence>
<dbReference type="GO" id="GO:0005975">
    <property type="term" value="P:carbohydrate metabolic process"/>
    <property type="evidence" value="ECO:0007669"/>
    <property type="project" value="InterPro"/>
</dbReference>
<evidence type="ECO:0000259" key="8">
    <source>
        <dbReference type="Pfam" id="PF20811"/>
    </source>
</evidence>
<dbReference type="InterPro" id="IPR007724">
    <property type="entry name" value="Poly_GlycHdrlase"/>
</dbReference>
<keyword evidence="3" id="KW-0378">Hydrolase</keyword>
<protein>
    <recommendedName>
        <fullName evidence="2">poly(ADP-ribose) glycohydrolase</fullName>
        <ecNumber evidence="2">3.2.1.143</ecNumber>
    </recommendedName>
</protein>
<evidence type="ECO:0000259" key="7">
    <source>
        <dbReference type="Pfam" id="PF05028"/>
    </source>
</evidence>
<organism evidence="10 12">
    <name type="scientific">Arctia plantaginis</name>
    <name type="common">Wood tiger moth</name>
    <name type="synonym">Phalaena plantaginis</name>
    <dbReference type="NCBI Taxonomy" id="874455"/>
    <lineage>
        <taxon>Eukaryota</taxon>
        <taxon>Metazoa</taxon>
        <taxon>Ecdysozoa</taxon>
        <taxon>Arthropoda</taxon>
        <taxon>Hexapoda</taxon>
        <taxon>Insecta</taxon>
        <taxon>Pterygota</taxon>
        <taxon>Neoptera</taxon>
        <taxon>Endopterygota</taxon>
        <taxon>Lepidoptera</taxon>
        <taxon>Glossata</taxon>
        <taxon>Ditrysia</taxon>
        <taxon>Noctuoidea</taxon>
        <taxon>Erebidae</taxon>
        <taxon>Arctiinae</taxon>
        <taxon>Arctia</taxon>
    </lineage>
</organism>
<dbReference type="PANTHER" id="PTHR12837">
    <property type="entry name" value="POLY ADP-RIBOSE GLYCOHYDROLASE"/>
    <property type="match status" value="1"/>
</dbReference>
<dbReference type="GO" id="GO:0005737">
    <property type="term" value="C:cytoplasm"/>
    <property type="evidence" value="ECO:0007669"/>
    <property type="project" value="TreeGrafter"/>
</dbReference>
<keyword evidence="11" id="KW-1185">Reference proteome</keyword>
<dbReference type="Proteomes" id="UP000494256">
    <property type="component" value="Unassembled WGS sequence"/>
</dbReference>
<evidence type="ECO:0000313" key="10">
    <source>
        <dbReference type="EMBL" id="CAB3247394.1"/>
    </source>
</evidence>
<comment type="caution">
    <text evidence="10">The sequence shown here is derived from an EMBL/GenBank/DDBJ whole genome shotgun (WGS) entry which is preliminary data.</text>
</comment>
<evidence type="ECO:0000256" key="3">
    <source>
        <dbReference type="ARBA" id="ARBA00022801"/>
    </source>
</evidence>
<feature type="compositionally biased region" description="Polar residues" evidence="6">
    <location>
        <begin position="735"/>
        <end position="758"/>
    </location>
</feature>
<feature type="region of interest" description="Disordered" evidence="6">
    <location>
        <begin position="642"/>
        <end position="681"/>
    </location>
</feature>
<dbReference type="Pfam" id="PF05028">
    <property type="entry name" value="PARG_cat_C"/>
    <property type="match status" value="1"/>
</dbReference>
<reference evidence="11 12" key="1">
    <citation type="submission" date="2020-04" db="EMBL/GenBank/DDBJ databases">
        <authorList>
            <person name="Wallbank WR R."/>
            <person name="Pardo Diaz C."/>
            <person name="Kozak K."/>
            <person name="Martin S."/>
            <person name="Jiggins C."/>
            <person name="Moest M."/>
            <person name="Warren A I."/>
            <person name="Byers J.R.P. K."/>
            <person name="Montejo-Kovacevich G."/>
            <person name="Yen C E."/>
        </authorList>
    </citation>
    <scope>NUCLEOTIDE SEQUENCE [LARGE SCALE GENOMIC DNA]</scope>
</reference>
<evidence type="ECO:0000256" key="2">
    <source>
        <dbReference type="ARBA" id="ARBA00012255"/>
    </source>
</evidence>
<feature type="active site" evidence="4">
    <location>
        <position position="347"/>
    </location>
</feature>
<dbReference type="AlphaFoldDB" id="A0A8S1ARM9"/>
<feature type="compositionally biased region" description="Polar residues" evidence="6">
    <location>
        <begin position="650"/>
        <end position="664"/>
    </location>
</feature>
<evidence type="ECO:0000313" key="11">
    <source>
        <dbReference type="Proteomes" id="UP000494106"/>
    </source>
</evidence>
<dbReference type="PANTHER" id="PTHR12837:SF15">
    <property type="entry name" value="POLY(ADP-RIBOSE) GLYCOHYDROLASE"/>
    <property type="match status" value="1"/>
</dbReference>
<feature type="domain" description="PARG catalytic Macro" evidence="7">
    <location>
        <begin position="298"/>
        <end position="502"/>
    </location>
</feature>
<accession>A0A8S1ARM9</accession>
<gene>
    <name evidence="10" type="ORF">APLA_LOCUS11881</name>
    <name evidence="9" type="ORF">APLA_LOCUS1902</name>
</gene>
<dbReference type="InterPro" id="IPR048362">
    <property type="entry name" value="PARG_helical"/>
</dbReference>
<dbReference type="GO" id="GO:0006282">
    <property type="term" value="P:regulation of DNA repair"/>
    <property type="evidence" value="ECO:0007669"/>
    <property type="project" value="InterPro"/>
</dbReference>